<reference evidence="6 7" key="1">
    <citation type="submission" date="2018-09" db="EMBL/GenBank/DDBJ databases">
        <authorList>
            <person name="Wang Z."/>
        </authorList>
    </citation>
    <scope>NUCLEOTIDE SEQUENCE [LARGE SCALE GENOMIC DNA]</scope>
    <source>
        <strain evidence="6 7">ALS 81</strain>
    </source>
</reference>
<evidence type="ECO:0000256" key="3">
    <source>
        <dbReference type="ARBA" id="ARBA00022448"/>
    </source>
</evidence>
<dbReference type="InterPro" id="IPR038404">
    <property type="entry name" value="TRAP_DctP_sf"/>
</dbReference>
<gene>
    <name evidence="6" type="ORF">DBZ36_18370</name>
</gene>
<keyword evidence="3" id="KW-0813">Transport</keyword>
<dbReference type="Pfam" id="PF03480">
    <property type="entry name" value="DctP"/>
    <property type="match status" value="1"/>
</dbReference>
<dbReference type="EMBL" id="RAQO01000010">
    <property type="protein sequence ID" value="RKF13737.1"/>
    <property type="molecule type" value="Genomic_DNA"/>
</dbReference>
<accession>A0A420E719</accession>
<dbReference type="NCBIfam" id="NF037995">
    <property type="entry name" value="TRAP_S1"/>
    <property type="match status" value="1"/>
</dbReference>
<evidence type="ECO:0000256" key="1">
    <source>
        <dbReference type="ARBA" id="ARBA00004196"/>
    </source>
</evidence>
<evidence type="ECO:0000256" key="4">
    <source>
        <dbReference type="ARBA" id="ARBA00022729"/>
    </source>
</evidence>
<name>A0A420E719_9ALTE</name>
<evidence type="ECO:0000313" key="7">
    <source>
        <dbReference type="Proteomes" id="UP000286482"/>
    </source>
</evidence>
<dbReference type="AlphaFoldDB" id="A0A420E719"/>
<dbReference type="GO" id="GO:0030288">
    <property type="term" value="C:outer membrane-bounded periplasmic space"/>
    <property type="evidence" value="ECO:0007669"/>
    <property type="project" value="InterPro"/>
</dbReference>
<dbReference type="InterPro" id="IPR004682">
    <property type="entry name" value="TRAP_DctP"/>
</dbReference>
<dbReference type="Proteomes" id="UP000286482">
    <property type="component" value="Unassembled WGS sequence"/>
</dbReference>
<evidence type="ECO:0000256" key="5">
    <source>
        <dbReference type="SAM" id="SignalP"/>
    </source>
</evidence>
<dbReference type="GO" id="GO:0055085">
    <property type="term" value="P:transmembrane transport"/>
    <property type="evidence" value="ECO:0007669"/>
    <property type="project" value="InterPro"/>
</dbReference>
<dbReference type="PANTHER" id="PTHR33376">
    <property type="match status" value="1"/>
</dbReference>
<dbReference type="CDD" id="cd13672">
    <property type="entry name" value="PBP2_TRAP_Siap"/>
    <property type="match status" value="1"/>
</dbReference>
<dbReference type="Gene3D" id="3.40.190.170">
    <property type="entry name" value="Bacterial extracellular solute-binding protein, family 7"/>
    <property type="match status" value="1"/>
</dbReference>
<comment type="similarity">
    <text evidence="2">Belongs to the bacterial solute-binding protein 7 family.</text>
</comment>
<protein>
    <submittedName>
        <fullName evidence="6">DctP family TRAP transporter solute-binding subunit</fullName>
    </submittedName>
</protein>
<dbReference type="InterPro" id="IPR018389">
    <property type="entry name" value="DctP_fam"/>
</dbReference>
<evidence type="ECO:0000313" key="6">
    <source>
        <dbReference type="EMBL" id="RKF13737.1"/>
    </source>
</evidence>
<dbReference type="PANTHER" id="PTHR33376:SF4">
    <property type="entry name" value="SIALIC ACID-BINDING PERIPLASMIC PROTEIN SIAP"/>
    <property type="match status" value="1"/>
</dbReference>
<feature type="chain" id="PRO_5019055516" evidence="5">
    <location>
        <begin position="30"/>
        <end position="328"/>
    </location>
</feature>
<proteinExistence type="inferred from homology"/>
<feature type="signal peptide" evidence="5">
    <location>
        <begin position="1"/>
        <end position="29"/>
    </location>
</feature>
<dbReference type="NCBIfam" id="TIGR00787">
    <property type="entry name" value="dctP"/>
    <property type="match status" value="1"/>
</dbReference>
<comment type="caution">
    <text evidence="6">The sequence shown here is derived from an EMBL/GenBank/DDBJ whole genome shotgun (WGS) entry which is preliminary data.</text>
</comment>
<evidence type="ECO:0000256" key="2">
    <source>
        <dbReference type="ARBA" id="ARBA00009023"/>
    </source>
</evidence>
<dbReference type="OrthoDB" id="9771186at2"/>
<sequence>MELSMSTNRIAKTAAALSLALGLSAGVQAATELKWAHVYEPEHPYHTNALWAAEQVKTRTNGRVEINVFPSSSLGKEIDINEGLNFGAVDIIYSGAAFSEQFYGPVSISNYPFMVRDYDHWKSYRDSDLFSEIKEGYKTATGNEITALTYYGQRHVTSNKAITKPEDMEGLKIRVPNAPLFMLFPKATGANPTPLAFSEVYLALQQGVVDAQENPLPTIKFKKFYEVQSHISLTGHITISSLTLISPITKGKVGDEDYAIIAAVTDEASLRASEEINLSEQQLGSWFEEQGLTVLEVDKQAFQDAVAPMLTGDDLPFTQAQTQRLKAL</sequence>
<keyword evidence="4 5" id="KW-0732">Signal</keyword>
<comment type="subcellular location">
    <subcellularLocation>
        <location evidence="1">Cell envelope</location>
    </subcellularLocation>
</comment>
<organism evidence="6 7">
    <name type="scientific">Alginatibacterium sediminis</name>
    <dbReference type="NCBI Taxonomy" id="2164068"/>
    <lineage>
        <taxon>Bacteria</taxon>
        <taxon>Pseudomonadati</taxon>
        <taxon>Pseudomonadota</taxon>
        <taxon>Gammaproteobacteria</taxon>
        <taxon>Alteromonadales</taxon>
        <taxon>Alteromonadaceae</taxon>
        <taxon>Alginatibacterium</taxon>
    </lineage>
</organism>
<keyword evidence="7" id="KW-1185">Reference proteome</keyword>